<sequence length="267" mass="30180">MLSVIIPAYNEGHHIHDNLLEINDELRTFCDSFEIIFVNDGSTDHTLVEAKRAAEKTDNIKIISYTENQGKGNATIEGYKAASKGFISILDADLDIPPKQIEPLLKMISETGADFVIQSKRHPHSCVKGFPIKRRFLSRSYNLLIKLLFNLPVSDTQVGVKLYRKDVVNTIMPKLLVKRYAADVEQIVLAHKHGYKIEECPVQIDFDPAGDRMRLKDILNIAVDTAAIYYRLNILRYYDSDEIAGQCHIEEKGIAGQNIIPEQEGII</sequence>
<dbReference type="GO" id="GO:0006487">
    <property type="term" value="P:protein N-linked glycosylation"/>
    <property type="evidence" value="ECO:0007669"/>
    <property type="project" value="TreeGrafter"/>
</dbReference>
<dbReference type="GO" id="GO:0016740">
    <property type="term" value="F:transferase activity"/>
    <property type="evidence" value="ECO:0007669"/>
    <property type="project" value="UniProtKB-KW"/>
</dbReference>
<keyword evidence="2" id="KW-0808">Transferase</keyword>
<dbReference type="OrthoDB" id="46222at2157"/>
<reference evidence="3" key="1">
    <citation type="journal article" date="2009" name="ISME J.">
        <title>The genome sequence of the psychrophilic archaeon, Methanococcoides burtonii: the role of genome evolution in cold adaptation.</title>
        <authorList>
            <person name="Allen M.A."/>
            <person name="Lauro F.M."/>
            <person name="Williams T.J."/>
            <person name="Burg D."/>
            <person name="Siddiqui K.S."/>
            <person name="De Francisci D."/>
            <person name="Chong K.W."/>
            <person name="Pilak O."/>
            <person name="Chew H.H."/>
            <person name="De Maere M.Z."/>
            <person name="Ting L."/>
            <person name="Katrib M."/>
            <person name="Ng C."/>
            <person name="Sowers K.R."/>
            <person name="Galperin M.Y."/>
            <person name="Anderson I.J."/>
            <person name="Ivanova N."/>
            <person name="Dalin E."/>
            <person name="Martinez M."/>
            <person name="Lapidus A."/>
            <person name="Hauser L."/>
            <person name="Land M."/>
            <person name="Thomas T."/>
            <person name="Cavicchioli R."/>
        </authorList>
    </citation>
    <scope>NUCLEOTIDE SEQUENCE [LARGE SCALE GENOMIC DNA]</scope>
    <source>
        <strain evidence="3">DSM 6242 / NBRC 107633 / OCM 468 / ACE-M</strain>
    </source>
</reference>
<dbReference type="CAZy" id="GT2">
    <property type="family name" value="Glycosyltransferase Family 2"/>
</dbReference>
<accession>Q12TX6</accession>
<dbReference type="EMBL" id="CP000300">
    <property type="protein sequence ID" value="ABE53100.1"/>
    <property type="molecule type" value="Genomic_DNA"/>
</dbReference>
<dbReference type="InterPro" id="IPR029044">
    <property type="entry name" value="Nucleotide-diphossugar_trans"/>
</dbReference>
<dbReference type="Pfam" id="PF00535">
    <property type="entry name" value="Glycos_transf_2"/>
    <property type="match status" value="1"/>
</dbReference>
<dbReference type="HOGENOM" id="CLU_033536_9_0_2"/>
<dbReference type="PANTHER" id="PTHR10859">
    <property type="entry name" value="GLYCOSYL TRANSFERASE"/>
    <property type="match status" value="1"/>
</dbReference>
<gene>
    <name evidence="2" type="ordered locus">Mbur_2237</name>
</gene>
<evidence type="ECO:0000259" key="1">
    <source>
        <dbReference type="Pfam" id="PF00535"/>
    </source>
</evidence>
<dbReference type="GeneID" id="3998849"/>
<keyword evidence="3" id="KW-1185">Reference proteome</keyword>
<dbReference type="SUPFAM" id="SSF53448">
    <property type="entry name" value="Nucleotide-diphospho-sugar transferases"/>
    <property type="match status" value="1"/>
</dbReference>
<name>Q12TX6_METBU</name>
<organism evidence="2 3">
    <name type="scientific">Methanococcoides burtonii (strain DSM 6242 / NBRC 107633 / OCM 468 / ACE-M)</name>
    <dbReference type="NCBI Taxonomy" id="259564"/>
    <lineage>
        <taxon>Archaea</taxon>
        <taxon>Methanobacteriati</taxon>
        <taxon>Methanobacteriota</taxon>
        <taxon>Stenosarchaea group</taxon>
        <taxon>Methanomicrobia</taxon>
        <taxon>Methanosarcinales</taxon>
        <taxon>Methanosarcinaceae</taxon>
        <taxon>Methanococcoides</taxon>
    </lineage>
</organism>
<evidence type="ECO:0000313" key="3">
    <source>
        <dbReference type="Proteomes" id="UP000001979"/>
    </source>
</evidence>
<dbReference type="Proteomes" id="UP000001979">
    <property type="component" value="Chromosome"/>
</dbReference>
<evidence type="ECO:0000313" key="2">
    <source>
        <dbReference type="EMBL" id="ABE53100.1"/>
    </source>
</evidence>
<dbReference type="RefSeq" id="WP_011500236.1">
    <property type="nucleotide sequence ID" value="NC_007955.1"/>
</dbReference>
<dbReference type="AlphaFoldDB" id="Q12TX6"/>
<dbReference type="Gene3D" id="3.90.550.10">
    <property type="entry name" value="Spore Coat Polysaccharide Biosynthesis Protein SpsA, Chain A"/>
    <property type="match status" value="1"/>
</dbReference>
<protein>
    <submittedName>
        <fullName evidence="2">Glycosyl transferase, family 2</fullName>
    </submittedName>
</protein>
<feature type="domain" description="Glycosyltransferase 2-like" evidence="1">
    <location>
        <begin position="3"/>
        <end position="170"/>
    </location>
</feature>
<dbReference type="KEGG" id="mbu:Mbur_2237"/>
<dbReference type="STRING" id="259564.Mbur_2237"/>
<dbReference type="InterPro" id="IPR001173">
    <property type="entry name" value="Glyco_trans_2-like"/>
</dbReference>
<proteinExistence type="predicted"/>
<dbReference type="PANTHER" id="PTHR10859:SF91">
    <property type="entry name" value="DOLICHYL-PHOSPHATE BETA-GLUCOSYLTRANSFERASE"/>
    <property type="match status" value="1"/>
</dbReference>